<comment type="catalytic activity">
    <reaction evidence="6">
        <text>7,8-dihydroneopterin 3'-triphosphate + H2O = 6-carboxy-5,6,7,8-tetrahydropterin + triphosphate + acetaldehyde + 2 H(+)</text>
        <dbReference type="Rhea" id="RHEA:27966"/>
        <dbReference type="ChEBI" id="CHEBI:15343"/>
        <dbReference type="ChEBI" id="CHEBI:15377"/>
        <dbReference type="ChEBI" id="CHEBI:15378"/>
        <dbReference type="ChEBI" id="CHEBI:18036"/>
        <dbReference type="ChEBI" id="CHEBI:58462"/>
        <dbReference type="ChEBI" id="CHEBI:61032"/>
        <dbReference type="EC" id="4.1.2.50"/>
    </reaction>
</comment>
<reference evidence="7" key="1">
    <citation type="submission" date="2015-09" db="EMBL/GenBank/DDBJ databases">
        <authorList>
            <consortium name="Pathogen Informatics"/>
        </authorList>
    </citation>
    <scope>NUCLEOTIDE SEQUENCE</scope>
    <source>
        <strain evidence="7">2789STDY5834896</strain>
    </source>
</reference>
<dbReference type="UniPathway" id="UPA00391"/>
<dbReference type="Pfam" id="PF01242">
    <property type="entry name" value="PTPS"/>
    <property type="match status" value="1"/>
</dbReference>
<evidence type="ECO:0000256" key="4">
    <source>
        <dbReference type="ARBA" id="ARBA00018141"/>
    </source>
</evidence>
<sequence>MRSITTLDLQYAHRFYGFKGEAQYLHGHTGVLTIEVEDTVEPGVNMVFPCNEIQKTAWGVLKNFDHALILRQDDPLLPAILDVYEKQGIRNGAPNNQMKGPAFKTELATAYPDCRLVVTKETMTVEGMIKIVYDLLKDKLNIAKITFTSGVNAASEEFSPNKVIDRCPLCGIALNENGVCPKCGYKKPQA</sequence>
<proteinExistence type="inferred from homology"/>
<dbReference type="AlphaFoldDB" id="A0A1C6J9S5"/>
<dbReference type="SUPFAM" id="SSF55620">
    <property type="entry name" value="Tetrahydrobiopterin biosynthesis enzymes-like"/>
    <property type="match status" value="1"/>
</dbReference>
<dbReference type="GO" id="GO:0070497">
    <property type="term" value="F:6-carboxytetrahydropterin synthase activity"/>
    <property type="evidence" value="ECO:0007669"/>
    <property type="project" value="UniProtKB-EC"/>
</dbReference>
<dbReference type="InterPro" id="IPR007115">
    <property type="entry name" value="6-PTP_synth/QueD"/>
</dbReference>
<evidence type="ECO:0000313" key="7">
    <source>
        <dbReference type="EMBL" id="SCJ78820.1"/>
    </source>
</evidence>
<protein>
    <recommendedName>
        <fullName evidence="4">6-carboxy-5,6,7,8-tetrahydropterin synthase</fullName>
        <ecNumber evidence="3">4.1.2.50</ecNumber>
    </recommendedName>
    <alternativeName>
        <fullName evidence="5">Queuosine biosynthesis protein QueD</fullName>
    </alternativeName>
</protein>
<evidence type="ECO:0000256" key="3">
    <source>
        <dbReference type="ARBA" id="ARBA00012982"/>
    </source>
</evidence>
<comment type="similarity">
    <text evidence="2">Belongs to the PTPS family. QueD subfamily.</text>
</comment>
<dbReference type="EMBL" id="FMHG01000001">
    <property type="protein sequence ID" value="SCJ78820.1"/>
    <property type="molecule type" value="Genomic_DNA"/>
</dbReference>
<comment type="pathway">
    <text evidence="1">Purine metabolism; 7-cyano-7-deazaguanine biosynthesis.</text>
</comment>
<evidence type="ECO:0000256" key="2">
    <source>
        <dbReference type="ARBA" id="ARBA00008900"/>
    </source>
</evidence>
<dbReference type="InterPro" id="IPR038418">
    <property type="entry name" value="6-PTP_synth/QueD_sf"/>
</dbReference>
<dbReference type="EC" id="4.1.2.50" evidence="3"/>
<accession>A0A1C6J9S5</accession>
<dbReference type="Gene3D" id="3.30.479.10">
    <property type="entry name" value="6-pyruvoyl tetrahydropterin synthase/QueD"/>
    <property type="match status" value="1"/>
</dbReference>
<evidence type="ECO:0000256" key="5">
    <source>
        <dbReference type="ARBA" id="ARBA00031449"/>
    </source>
</evidence>
<evidence type="ECO:0000256" key="1">
    <source>
        <dbReference type="ARBA" id="ARBA00005061"/>
    </source>
</evidence>
<gene>
    <name evidence="7" type="ORF">SAMEA3545359_02023</name>
</gene>
<evidence type="ECO:0000256" key="6">
    <source>
        <dbReference type="ARBA" id="ARBA00048807"/>
    </source>
</evidence>
<organism evidence="7">
    <name type="scientific">uncultured Anaerotruncus sp</name>
    <dbReference type="NCBI Taxonomy" id="905011"/>
    <lineage>
        <taxon>Bacteria</taxon>
        <taxon>Bacillati</taxon>
        <taxon>Bacillota</taxon>
        <taxon>Clostridia</taxon>
        <taxon>Eubacteriales</taxon>
        <taxon>Oscillospiraceae</taxon>
        <taxon>Anaerotruncus</taxon>
        <taxon>environmental samples</taxon>
    </lineage>
</organism>
<name>A0A1C6J9S5_9FIRM</name>